<name>A0A0F9EI65_9ZZZZ</name>
<dbReference type="AlphaFoldDB" id="A0A0F9EI65"/>
<proteinExistence type="predicted"/>
<dbReference type="EMBL" id="LAZR01024865">
    <property type="protein sequence ID" value="KKL73753.1"/>
    <property type="molecule type" value="Genomic_DNA"/>
</dbReference>
<gene>
    <name evidence="1" type="ORF">LCGC14_2071750</name>
</gene>
<organism evidence="1">
    <name type="scientific">marine sediment metagenome</name>
    <dbReference type="NCBI Taxonomy" id="412755"/>
    <lineage>
        <taxon>unclassified sequences</taxon>
        <taxon>metagenomes</taxon>
        <taxon>ecological metagenomes</taxon>
    </lineage>
</organism>
<protein>
    <submittedName>
        <fullName evidence="1">Uncharacterized protein</fullName>
    </submittedName>
</protein>
<sequence>MPDIDELRQALLFEEIAKRLARGDTARTIGRELNIRPDVIRSILASDVFLAVLRDHDRDLADSIVKERDAAKPLPYEELIIAEAVKSVEVLRDLRDSSEDDKVVIAASTALVNVAEKIKKVHVEKTTVRVTFPKKQLEALIIAGQEVNALERYAEPDAGVLGIDNPSK</sequence>
<accession>A0A0F9EI65</accession>
<evidence type="ECO:0000313" key="1">
    <source>
        <dbReference type="EMBL" id="KKL73753.1"/>
    </source>
</evidence>
<comment type="caution">
    <text evidence="1">The sequence shown here is derived from an EMBL/GenBank/DDBJ whole genome shotgun (WGS) entry which is preliminary data.</text>
</comment>
<reference evidence="1" key="1">
    <citation type="journal article" date="2015" name="Nature">
        <title>Complex archaea that bridge the gap between prokaryotes and eukaryotes.</title>
        <authorList>
            <person name="Spang A."/>
            <person name="Saw J.H."/>
            <person name="Jorgensen S.L."/>
            <person name="Zaremba-Niedzwiedzka K."/>
            <person name="Martijn J."/>
            <person name="Lind A.E."/>
            <person name="van Eijk R."/>
            <person name="Schleper C."/>
            <person name="Guy L."/>
            <person name="Ettema T.J."/>
        </authorList>
    </citation>
    <scope>NUCLEOTIDE SEQUENCE</scope>
</reference>